<keyword evidence="3" id="KW-0472">Membrane</keyword>
<evidence type="ECO:0000313" key="6">
    <source>
        <dbReference type="Proteomes" id="UP001187315"/>
    </source>
</evidence>
<dbReference type="InterPro" id="IPR032675">
    <property type="entry name" value="LRR_dom_sf"/>
</dbReference>
<dbReference type="InterPro" id="IPR051071">
    <property type="entry name" value="LRR-bact_E3_ubiq_ligases"/>
</dbReference>
<accession>A0AA88MUX9</accession>
<evidence type="ECO:0000313" key="5">
    <source>
        <dbReference type="EMBL" id="KAK2845796.1"/>
    </source>
</evidence>
<keyword evidence="3" id="KW-1133">Transmembrane helix</keyword>
<dbReference type="AlphaFoldDB" id="A0AA88MUX9"/>
<keyword evidence="6" id="KW-1185">Reference proteome</keyword>
<dbReference type="PROSITE" id="PS51450">
    <property type="entry name" value="LRR"/>
    <property type="match status" value="1"/>
</dbReference>
<dbReference type="Gene3D" id="3.80.10.10">
    <property type="entry name" value="Ribonuclease Inhibitor"/>
    <property type="match status" value="3"/>
</dbReference>
<proteinExistence type="predicted"/>
<dbReference type="InterPro" id="IPR003591">
    <property type="entry name" value="Leu-rich_rpt_typical-subtyp"/>
</dbReference>
<feature type="transmembrane region" description="Helical" evidence="3">
    <location>
        <begin position="424"/>
        <end position="447"/>
    </location>
</feature>
<dbReference type="PANTHER" id="PTHR47114:SF3">
    <property type="entry name" value="LEUCINE-RICH ALPHA-2-GLYCOPROTEIN-LIKE"/>
    <property type="match status" value="1"/>
</dbReference>
<dbReference type="PANTHER" id="PTHR47114">
    <property type="match status" value="1"/>
</dbReference>
<feature type="signal peptide" evidence="4">
    <location>
        <begin position="1"/>
        <end position="19"/>
    </location>
</feature>
<reference evidence="5" key="1">
    <citation type="submission" date="2023-08" db="EMBL/GenBank/DDBJ databases">
        <title>Pelteobagrus vachellii genome.</title>
        <authorList>
            <person name="Liu H."/>
        </authorList>
    </citation>
    <scope>NUCLEOTIDE SEQUENCE</scope>
    <source>
        <strain evidence="5">PRFRI_2022a</strain>
        <tissue evidence="5">Muscle</tissue>
    </source>
</reference>
<protein>
    <submittedName>
        <fullName evidence="5">Uncharacterized protein</fullName>
    </submittedName>
</protein>
<dbReference type="SMART" id="SM00369">
    <property type="entry name" value="LRR_TYP"/>
    <property type="match status" value="5"/>
</dbReference>
<comment type="caution">
    <text evidence="5">The sequence shown here is derived from an EMBL/GenBank/DDBJ whole genome shotgun (WGS) entry which is preliminary data.</text>
</comment>
<organism evidence="5 6">
    <name type="scientific">Tachysurus vachellii</name>
    <name type="common">Darkbarbel catfish</name>
    <name type="synonym">Pelteobagrus vachellii</name>
    <dbReference type="NCBI Taxonomy" id="175792"/>
    <lineage>
        <taxon>Eukaryota</taxon>
        <taxon>Metazoa</taxon>
        <taxon>Chordata</taxon>
        <taxon>Craniata</taxon>
        <taxon>Vertebrata</taxon>
        <taxon>Euteleostomi</taxon>
        <taxon>Actinopterygii</taxon>
        <taxon>Neopterygii</taxon>
        <taxon>Teleostei</taxon>
        <taxon>Ostariophysi</taxon>
        <taxon>Siluriformes</taxon>
        <taxon>Bagridae</taxon>
        <taxon>Tachysurus</taxon>
    </lineage>
</organism>
<keyword evidence="4" id="KW-0732">Signal</keyword>
<dbReference type="Proteomes" id="UP001187315">
    <property type="component" value="Unassembled WGS sequence"/>
</dbReference>
<dbReference type="SUPFAM" id="SSF52058">
    <property type="entry name" value="L domain-like"/>
    <property type="match status" value="1"/>
</dbReference>
<feature type="chain" id="PRO_5041670125" evidence="4">
    <location>
        <begin position="20"/>
        <end position="470"/>
    </location>
</feature>
<evidence type="ECO:0000256" key="1">
    <source>
        <dbReference type="ARBA" id="ARBA00022614"/>
    </source>
</evidence>
<keyword evidence="2" id="KW-0677">Repeat</keyword>
<gene>
    <name evidence="5" type="ORF">Q7C36_010650</name>
</gene>
<sequence>MCLHLPLVLLLLFCCLITSLPLLFSCPPGCCCPRPGVLILCESLGLHVLPRSVPLTTSALSVARNHLCNIDNVLRRYSSLQELSLGHNRLERFPRGLPASLESLQLQENRITFITAGDLRNLRNLTRLDLEDNRIRAIQPGALLSLMRLRMLSLKGNQLSSLPSHLPGSLMHLDVSANCISTLDLPSLAVLVNLQVLKINSNCLCSVPEHAFDGLTRLHSLELANNLWVCECNIMYLYRCLLMDRLRMATDLVCTAPLHLAHKLLLTLSVMAICPKILMPSEKLVSINTSKVMLGNSSKESPNPTSDTNRNVRTSCRTSLVNLNAKLPSSVNHTVSRSHQESNQSSLDGLSYEQCLLLNATYLVPQTTQTPHIPTPGEDPGYRNNTNSIQKGFLSTSVPIFFTSEAGVQVEATPRTLTQTSDPALVSLLSVLCVLTGLLLVIVILVLRSLLWRIQSVAPLQSTVSSQRNS</sequence>
<evidence type="ECO:0000256" key="4">
    <source>
        <dbReference type="SAM" id="SignalP"/>
    </source>
</evidence>
<name>A0AA88MUX9_TACVA</name>
<evidence type="ECO:0000256" key="3">
    <source>
        <dbReference type="SAM" id="Phobius"/>
    </source>
</evidence>
<dbReference type="InterPro" id="IPR001611">
    <property type="entry name" value="Leu-rich_rpt"/>
</dbReference>
<evidence type="ECO:0000256" key="2">
    <source>
        <dbReference type="ARBA" id="ARBA00022737"/>
    </source>
</evidence>
<dbReference type="Pfam" id="PF13855">
    <property type="entry name" value="LRR_8"/>
    <property type="match status" value="2"/>
</dbReference>
<dbReference type="EMBL" id="JAVHJS010000010">
    <property type="protein sequence ID" value="KAK2845796.1"/>
    <property type="molecule type" value="Genomic_DNA"/>
</dbReference>
<keyword evidence="1" id="KW-0433">Leucine-rich repeat</keyword>
<dbReference type="GO" id="GO:0031102">
    <property type="term" value="P:neuron projection regeneration"/>
    <property type="evidence" value="ECO:0007669"/>
    <property type="project" value="TreeGrafter"/>
</dbReference>
<keyword evidence="3" id="KW-0812">Transmembrane</keyword>